<feature type="region of interest" description="Disordered" evidence="1">
    <location>
        <begin position="125"/>
        <end position="170"/>
    </location>
</feature>
<evidence type="ECO:0000313" key="3">
    <source>
        <dbReference type="EMBL" id="KAI3438933.1"/>
    </source>
</evidence>
<dbReference type="OrthoDB" id="515160at2759"/>
<gene>
    <name evidence="3" type="ORF">D9Q98_001347</name>
</gene>
<dbReference type="Proteomes" id="UP001055712">
    <property type="component" value="Unassembled WGS sequence"/>
</dbReference>
<accession>A0A9D4U0C6</accession>
<keyword evidence="4" id="KW-1185">Reference proteome</keyword>
<dbReference type="EMBL" id="SIDB01000001">
    <property type="protein sequence ID" value="KAI3438933.1"/>
    <property type="molecule type" value="Genomic_DNA"/>
</dbReference>
<reference evidence="3" key="1">
    <citation type="journal article" date="2019" name="Plant J.">
        <title>Chlorella vulgaris genome assembly and annotation reveals the molecular basis for metabolic acclimation to high light conditions.</title>
        <authorList>
            <person name="Cecchin M."/>
            <person name="Marcolungo L."/>
            <person name="Rossato M."/>
            <person name="Girolomoni L."/>
            <person name="Cosentino E."/>
            <person name="Cuine S."/>
            <person name="Li-Beisson Y."/>
            <person name="Delledonne M."/>
            <person name="Ballottari M."/>
        </authorList>
    </citation>
    <scope>NUCLEOTIDE SEQUENCE</scope>
    <source>
        <strain evidence="3">211/11P</strain>
    </source>
</reference>
<feature type="compositionally biased region" description="Low complexity" evidence="1">
    <location>
        <begin position="129"/>
        <end position="153"/>
    </location>
</feature>
<feature type="region of interest" description="Disordered" evidence="1">
    <location>
        <begin position="1"/>
        <end position="59"/>
    </location>
</feature>
<organism evidence="3 4">
    <name type="scientific">Chlorella vulgaris</name>
    <name type="common">Green alga</name>
    <dbReference type="NCBI Taxonomy" id="3077"/>
    <lineage>
        <taxon>Eukaryota</taxon>
        <taxon>Viridiplantae</taxon>
        <taxon>Chlorophyta</taxon>
        <taxon>core chlorophytes</taxon>
        <taxon>Trebouxiophyceae</taxon>
        <taxon>Chlorellales</taxon>
        <taxon>Chlorellaceae</taxon>
        <taxon>Chlorella clade</taxon>
        <taxon>Chlorella</taxon>
    </lineage>
</organism>
<keyword evidence="2" id="KW-0812">Transmembrane</keyword>
<sequence length="216" mass="22714">MQRVMAHGPAAVATSSVHRPVQARQGLAAAAAPNRLQQRGGFQRVRAEPDRPWNEGAAQVRRLVDRDRKELDLDELEAQFAEDPSASAQDTAKPADSATVAAAAPGEAPSPSVVAFQVTSAAADKRPVSPFGPSSSSSGSGSSNPFGAAGSAPKRPFIEPAGLSPNMPTPLKDTTPWWTKITMTQIVIVASFTTIITSMIATFFFVLSTGAIRFNE</sequence>
<reference evidence="3" key="2">
    <citation type="submission" date="2020-11" db="EMBL/GenBank/DDBJ databases">
        <authorList>
            <person name="Cecchin M."/>
            <person name="Marcolungo L."/>
            <person name="Rossato M."/>
            <person name="Girolomoni L."/>
            <person name="Cosentino E."/>
            <person name="Cuine S."/>
            <person name="Li-Beisson Y."/>
            <person name="Delledonne M."/>
            <person name="Ballottari M."/>
        </authorList>
    </citation>
    <scope>NUCLEOTIDE SEQUENCE</scope>
    <source>
        <strain evidence="3">211/11P</strain>
        <tissue evidence="3">Whole cell</tissue>
    </source>
</reference>
<keyword evidence="2" id="KW-0472">Membrane</keyword>
<evidence type="ECO:0000256" key="1">
    <source>
        <dbReference type="SAM" id="MobiDB-lite"/>
    </source>
</evidence>
<feature type="compositionally biased region" description="Low complexity" evidence="1">
    <location>
        <begin position="92"/>
        <end position="106"/>
    </location>
</feature>
<feature type="transmembrane region" description="Helical" evidence="2">
    <location>
        <begin position="186"/>
        <end position="207"/>
    </location>
</feature>
<dbReference type="AlphaFoldDB" id="A0A9D4U0C6"/>
<proteinExistence type="predicted"/>
<protein>
    <submittedName>
        <fullName evidence="3">Uncharacterized protein</fullName>
    </submittedName>
</protein>
<name>A0A9D4U0C6_CHLVU</name>
<comment type="caution">
    <text evidence="3">The sequence shown here is derived from an EMBL/GenBank/DDBJ whole genome shotgun (WGS) entry which is preliminary data.</text>
</comment>
<keyword evidence="2" id="KW-1133">Transmembrane helix</keyword>
<evidence type="ECO:0000256" key="2">
    <source>
        <dbReference type="SAM" id="Phobius"/>
    </source>
</evidence>
<feature type="region of interest" description="Disordered" evidence="1">
    <location>
        <begin position="79"/>
        <end position="106"/>
    </location>
</feature>
<evidence type="ECO:0000313" key="4">
    <source>
        <dbReference type="Proteomes" id="UP001055712"/>
    </source>
</evidence>